<evidence type="ECO:0000313" key="2">
    <source>
        <dbReference type="Proteomes" id="UP000255277"/>
    </source>
</evidence>
<dbReference type="Gene3D" id="3.30.70.360">
    <property type="match status" value="1"/>
</dbReference>
<gene>
    <name evidence="1" type="ORF">NCTC12195_00177</name>
</gene>
<dbReference type="EMBL" id="UHDK01000001">
    <property type="protein sequence ID" value="SUM30777.1"/>
    <property type="molecule type" value="Genomic_DNA"/>
</dbReference>
<protein>
    <submittedName>
        <fullName evidence="1">Allantoate amidohydrolase</fullName>
    </submittedName>
</protein>
<proteinExistence type="predicted"/>
<accession>A0A380F996</accession>
<sequence length="65" mass="7180">MGSLHTPVHFQLKMRQDAFLAAATASLKFRDLALKYNAVCTVGEVNVTPGVRNHCPWSNVPFPLI</sequence>
<name>A0A380F996_STAGA</name>
<organism evidence="1 2">
    <name type="scientific">Staphylococcus gallinarum</name>
    <dbReference type="NCBI Taxonomy" id="1293"/>
    <lineage>
        <taxon>Bacteria</taxon>
        <taxon>Bacillati</taxon>
        <taxon>Bacillota</taxon>
        <taxon>Bacilli</taxon>
        <taxon>Bacillales</taxon>
        <taxon>Staphylococcaceae</taxon>
        <taxon>Staphylococcus</taxon>
    </lineage>
</organism>
<evidence type="ECO:0000313" key="1">
    <source>
        <dbReference type="EMBL" id="SUM30777.1"/>
    </source>
</evidence>
<dbReference type="GO" id="GO:0016787">
    <property type="term" value="F:hydrolase activity"/>
    <property type="evidence" value="ECO:0007669"/>
    <property type="project" value="UniProtKB-KW"/>
</dbReference>
<keyword evidence="1" id="KW-0378">Hydrolase</keyword>
<dbReference type="AlphaFoldDB" id="A0A380F996"/>
<dbReference type="Proteomes" id="UP000255277">
    <property type="component" value="Unassembled WGS sequence"/>
</dbReference>
<reference evidence="1 2" key="1">
    <citation type="submission" date="2018-06" db="EMBL/GenBank/DDBJ databases">
        <authorList>
            <consortium name="Pathogen Informatics"/>
            <person name="Doyle S."/>
        </authorList>
    </citation>
    <scope>NUCLEOTIDE SEQUENCE [LARGE SCALE GENOMIC DNA]</scope>
    <source>
        <strain evidence="1 2">NCTC12195</strain>
    </source>
</reference>